<evidence type="ECO:0000313" key="2">
    <source>
        <dbReference type="Proteomes" id="UP000186002"/>
    </source>
</evidence>
<protein>
    <submittedName>
        <fullName evidence="1">Uncharacterized protein</fullName>
    </submittedName>
</protein>
<dbReference type="EMBL" id="FRBW01000001">
    <property type="protein sequence ID" value="SHL69228.1"/>
    <property type="molecule type" value="Genomic_DNA"/>
</dbReference>
<keyword evidence="2" id="KW-1185">Reference proteome</keyword>
<proteinExistence type="predicted"/>
<dbReference type="AlphaFoldDB" id="A0A1M7CPM4"/>
<name>A0A1M7CPM4_9HYPH</name>
<dbReference type="STRING" id="735517.SAMN05444272_1235"/>
<accession>A0A1M7CPM4</accession>
<gene>
    <name evidence="1" type="ORF">SAMN05444272_1235</name>
</gene>
<reference evidence="1 2" key="1">
    <citation type="submission" date="2016-11" db="EMBL/GenBank/DDBJ databases">
        <authorList>
            <person name="Jaros S."/>
            <person name="Januszkiewicz K."/>
            <person name="Wedrychowicz H."/>
        </authorList>
    </citation>
    <scope>NUCLEOTIDE SEQUENCE [LARGE SCALE GENOMIC DNA]</scope>
    <source>
        <strain evidence="1 2">DSM 22153</strain>
    </source>
</reference>
<dbReference type="Proteomes" id="UP000186002">
    <property type="component" value="Unassembled WGS sequence"/>
</dbReference>
<organism evidence="1 2">
    <name type="scientific">Roseibium suaedae</name>
    <dbReference type="NCBI Taxonomy" id="735517"/>
    <lineage>
        <taxon>Bacteria</taxon>
        <taxon>Pseudomonadati</taxon>
        <taxon>Pseudomonadota</taxon>
        <taxon>Alphaproteobacteria</taxon>
        <taxon>Hyphomicrobiales</taxon>
        <taxon>Stappiaceae</taxon>
        <taxon>Roseibium</taxon>
    </lineage>
</organism>
<sequence>MQVESVKISTTKVLAEFRKYPVPGASSNDGANKVT</sequence>
<evidence type="ECO:0000313" key="1">
    <source>
        <dbReference type="EMBL" id="SHL69228.1"/>
    </source>
</evidence>